<dbReference type="Proteomes" id="UP000827892">
    <property type="component" value="Chromosome V"/>
</dbReference>
<evidence type="ECO:0000313" key="1">
    <source>
        <dbReference type="EMBL" id="ULT92395.1"/>
    </source>
</evidence>
<dbReference type="AlphaFoldDB" id="A0AAE9D217"/>
<sequence length="92" mass="10931">MDIVGGANCVLTAAVNMLEKYADILEFKKMPEYWHLETEIQPGKMRFPELSDSYTTETWENVDSDQLDNYDITICPRNRKNYLKLWFQQNDF</sequence>
<organism evidence="1 2">
    <name type="scientific">Caenorhabditis briggsae</name>
    <dbReference type="NCBI Taxonomy" id="6238"/>
    <lineage>
        <taxon>Eukaryota</taxon>
        <taxon>Metazoa</taxon>
        <taxon>Ecdysozoa</taxon>
        <taxon>Nematoda</taxon>
        <taxon>Chromadorea</taxon>
        <taxon>Rhabditida</taxon>
        <taxon>Rhabditina</taxon>
        <taxon>Rhabditomorpha</taxon>
        <taxon>Rhabditoidea</taxon>
        <taxon>Rhabditidae</taxon>
        <taxon>Peloderinae</taxon>
        <taxon>Caenorhabditis</taxon>
    </lineage>
</organism>
<protein>
    <submittedName>
        <fullName evidence="1">Uncharacterized protein</fullName>
    </submittedName>
</protein>
<evidence type="ECO:0000313" key="2">
    <source>
        <dbReference type="Proteomes" id="UP000827892"/>
    </source>
</evidence>
<name>A0AAE9D217_CAEBR</name>
<gene>
    <name evidence="1" type="ORF">L3Y34_009877</name>
</gene>
<reference evidence="1 2" key="1">
    <citation type="submission" date="2022-02" db="EMBL/GenBank/DDBJ databases">
        <title>Chromosome-level reference genomes for two strains of Caenorhabditis briggsae: an improved platform for comparative genomics.</title>
        <authorList>
            <person name="Stevens L."/>
            <person name="Andersen E.C."/>
        </authorList>
    </citation>
    <scope>NUCLEOTIDE SEQUENCE [LARGE SCALE GENOMIC DNA]</scope>
    <source>
        <strain evidence="1">QX1410_ONT</strain>
        <tissue evidence="1">Whole-organism</tissue>
    </source>
</reference>
<accession>A0AAE9D217</accession>
<dbReference type="PANTHER" id="PTHR47408">
    <property type="entry name" value="PROTEIN CBG01304-RELATED"/>
    <property type="match status" value="1"/>
</dbReference>
<proteinExistence type="predicted"/>
<dbReference type="EMBL" id="CP090895">
    <property type="protein sequence ID" value="ULT92395.1"/>
    <property type="molecule type" value="Genomic_DNA"/>
</dbReference>
<dbReference type="PANTHER" id="PTHR47408:SF3">
    <property type="entry name" value="N-ACETYLTRANSFERASE DOMAIN-CONTAINING PROTEIN-RELATED"/>
    <property type="match status" value="1"/>
</dbReference>